<gene>
    <name evidence="3" type="primary">bchH</name>
    <name evidence="3" type="ORF">P0O15_08980</name>
</gene>
<dbReference type="EC" id="6.6.1.1" evidence="3"/>
<protein>
    <submittedName>
        <fullName evidence="3">Magnesium chelatase subunit H</fullName>
        <ecNumber evidence="3">6.6.1.1</ecNumber>
    </submittedName>
</protein>
<dbReference type="GO" id="GO:0016851">
    <property type="term" value="F:magnesium chelatase activity"/>
    <property type="evidence" value="ECO:0007669"/>
    <property type="project" value="UniProtKB-EC"/>
</dbReference>
<keyword evidence="3" id="KW-0436">Ligase</keyword>
<evidence type="ECO:0000313" key="4">
    <source>
        <dbReference type="Proteomes" id="UP001220010"/>
    </source>
</evidence>
<proteinExistence type="inferred from homology"/>
<name>A0ABT5X9B0_9EURY</name>
<organism evidence="3 4">
    <name type="scientific">Candidatus Methanocrinis natronophilus</name>
    <dbReference type="NCBI Taxonomy" id="3033396"/>
    <lineage>
        <taxon>Archaea</taxon>
        <taxon>Methanobacteriati</taxon>
        <taxon>Methanobacteriota</taxon>
        <taxon>Stenosarchaea group</taxon>
        <taxon>Methanomicrobia</taxon>
        <taxon>Methanotrichales</taxon>
        <taxon>Methanotrichaceae</taxon>
        <taxon>Methanocrinis</taxon>
    </lineage>
</organism>
<comment type="similarity">
    <text evidence="1">Belongs to the Mg-chelatase subunit H family.</text>
</comment>
<evidence type="ECO:0000256" key="1">
    <source>
        <dbReference type="ARBA" id="ARBA00010851"/>
    </source>
</evidence>
<accession>A0ABT5X9B0</accession>
<keyword evidence="4" id="KW-1185">Reference proteome</keyword>
<reference evidence="3 4" key="1">
    <citation type="submission" date="2023-03" db="EMBL/GenBank/DDBJ databases">
        <title>WGS of Methanotrichaceae archaeon Mx.</title>
        <authorList>
            <person name="Sorokin D.Y."/>
            <person name="Merkel A.Y."/>
        </authorList>
    </citation>
    <scope>NUCLEOTIDE SEQUENCE [LARGE SCALE GENOMIC DNA]</scope>
    <source>
        <strain evidence="3 4">Mx</strain>
    </source>
</reference>
<dbReference type="EMBL" id="JARFPK010000034">
    <property type="protein sequence ID" value="MDF0591290.1"/>
    <property type="molecule type" value="Genomic_DNA"/>
</dbReference>
<comment type="caution">
    <text evidence="3">The sequence shown here is derived from an EMBL/GenBank/DDBJ whole genome shotgun (WGS) entry which is preliminary data.</text>
</comment>
<sequence>MKVTFISTVPASSLAMAARDLKAEFGLDLDLKIYYPREIDEEVVDDLLLEDDLKRSDAVFVDIRGEGRASDLVYTALKDEKNAVVNLTSPFSRMMRITRLGSFSGSRVAERMKPGEVRDPEEVWRRVQRVEGLISAAGKVLPVGQMRDTASYVKIARYWRYGGSDNCRNLLLHFLREHMGCDLPKAGEPKEEPQYGIYHPVLGRFDDLGSYLARSGFDERRPTVGILLYGNLHFDQCQSTLKALMDRLGGYNLIPIYSDGIHNLRAMRSLFFYDGKPVIDALVNLTWFRLNGGPLGGDHRMTRELLRELNVPFFTPAPMYSREVEKWMESPTGLSPPEVIMAVVWPELDGSIEPIPACGVQSFDLAGIAAQEVIAIDDRIARITARIRGWVRLRQLPNSEKRVVLIVYNYPPGEANLGSASYLDVFKSTERLLIRMKEAGYRVDLPDEPLHQIFSDRAIVNSGTWLQKGLTFRTSPSMGAEDYAGIFSTLPDSMRSDIIGSWGSPPGDVMVWGGDILIPAVELGNVLVALQPARPPLGDQDGPAATHDKTKPPHHQYVAFYRWLEDVWQADAVAHVGTHGLAEFVKGKEVGMSSSCFPDLLIGDMPHLYFYHVVNTSEVVIAKRRLYGTTIGYNSPPYTTSGLYEGYQELQDLIDELSEASVQDPGRCRRVREMISAKARELYLDGDDVEALHGRLREMRRRIIPDGLHVLGEGYGPEAMKKFLVFVLRYDREDLKSLSRILAEARGIDYDLAIKDGSGFIRDLAEIDDEAGRIVDVAFDLSPEAAAAGSSLSRGAKSDLLKTLRFGLDLAERYSQNGSEVTNFLRGLDGEFIEQGDGGDVVRSPEILPTGRNLTQFDPTKIPTPSALERGAKIAENTLSNYLEKNGVYPETAGVILWGFETTKTGGESVGQILHYLGVRVERAAGTFSPRLSIVPLEELGRPRIDSLVNICGFFRDMFPNVVELLDDAFNLVAKLDEPKDMNYVRKHSLENRERLLSGEAGVGEEGGSDLDEKALARIANGRIFGPRAGEYGTRMLPLVEDSVWKTEEELAEVYVQSMSFLYAKNLHAARWEGAYRSNLARVDLVSQVRDTTDREIVDLDHYFEYFGGLSSAVRIARGRSPEMLISDTTGEAIVTEDAKDAVTRGVRTRLLNPRWIDGMLKHEVHGAQQVAERVENVLGLAATAHAVEGWIWSSIADRYIFDDEVRERLLENNRFAAVEVAQRLLEAEKRGYWEATAEEMEKLREAYLEMEGDIEDNIGEV</sequence>
<dbReference type="InterPro" id="IPR003672">
    <property type="entry name" value="CobN/Mg_chltase"/>
</dbReference>
<evidence type="ECO:0000313" key="3">
    <source>
        <dbReference type="EMBL" id="MDF0591290.1"/>
    </source>
</evidence>
<dbReference type="RefSeq" id="WP_316967025.1">
    <property type="nucleotide sequence ID" value="NZ_JARFPK010000034.1"/>
</dbReference>
<dbReference type="PANTHER" id="PTHR44119:SF4">
    <property type="entry name" value="AEROBIC COBALTOCHELATASE SUBUNIT COBN"/>
    <property type="match status" value="1"/>
</dbReference>
<dbReference type="Proteomes" id="UP001220010">
    <property type="component" value="Unassembled WGS sequence"/>
</dbReference>
<dbReference type="PANTHER" id="PTHR44119">
    <property type="entry name" value="MAGNESIUM-CHELATASE SUBUNIT CHLH, CHLOROPLASTIC"/>
    <property type="match status" value="1"/>
</dbReference>
<dbReference type="CDD" id="cd10150">
    <property type="entry name" value="CobN_like"/>
    <property type="match status" value="1"/>
</dbReference>
<dbReference type="Pfam" id="PF02514">
    <property type="entry name" value="CobN-Mg_chel"/>
    <property type="match status" value="1"/>
</dbReference>
<evidence type="ECO:0000259" key="2">
    <source>
        <dbReference type="Pfam" id="PF02514"/>
    </source>
</evidence>
<feature type="domain" description="CobN/magnesium chelatase" evidence="2">
    <location>
        <begin position="157"/>
        <end position="1240"/>
    </location>
</feature>
<dbReference type="InterPro" id="IPR011771">
    <property type="entry name" value="BchH"/>
</dbReference>
<dbReference type="NCBIfam" id="TIGR02025">
    <property type="entry name" value="BchH"/>
    <property type="match status" value="1"/>
</dbReference>